<dbReference type="EMBL" id="BDGG01000002">
    <property type="protein sequence ID" value="GAU92479.1"/>
    <property type="molecule type" value="Genomic_DNA"/>
</dbReference>
<gene>
    <name evidence="1" type="primary">RvY_04555-1</name>
    <name evidence="1" type="synonym">RvY_04555.1</name>
    <name evidence="1" type="ORF">RvY_04555</name>
</gene>
<evidence type="ECO:0000313" key="1">
    <source>
        <dbReference type="EMBL" id="GAU92479.1"/>
    </source>
</evidence>
<keyword evidence="2" id="KW-1185">Reference proteome</keyword>
<name>A0A1D1URZ4_RAMVA</name>
<dbReference type="AlphaFoldDB" id="A0A1D1URZ4"/>
<dbReference type="SUPFAM" id="SSF81296">
    <property type="entry name" value="E set domains"/>
    <property type="match status" value="1"/>
</dbReference>
<protein>
    <recommendedName>
        <fullName evidence="3">IPT/TIG domain-containing protein</fullName>
    </recommendedName>
</protein>
<dbReference type="Proteomes" id="UP000186922">
    <property type="component" value="Unassembled WGS sequence"/>
</dbReference>
<dbReference type="InterPro" id="IPR013783">
    <property type="entry name" value="Ig-like_fold"/>
</dbReference>
<sequence length="169" mass="18867">MDLEAAVDPLKDDAPKKREPFVRLVFDSLTTVQNLDGSTRTITLQVSSTPICCRAPVGTPEIFRMCHGKWPACGGTEVILLGRKFVRSESQLFVQEVDETGIVHITTHTNITLPTLSTVYSTKLRLAANEEQILWQQEVAISHENFSSVHLVWSTPTRMELLAGYARTL</sequence>
<dbReference type="InterPro" id="IPR014756">
    <property type="entry name" value="Ig_E-set"/>
</dbReference>
<organism evidence="1 2">
    <name type="scientific">Ramazzottius varieornatus</name>
    <name type="common">Water bear</name>
    <name type="synonym">Tardigrade</name>
    <dbReference type="NCBI Taxonomy" id="947166"/>
    <lineage>
        <taxon>Eukaryota</taxon>
        <taxon>Metazoa</taxon>
        <taxon>Ecdysozoa</taxon>
        <taxon>Tardigrada</taxon>
        <taxon>Eutardigrada</taxon>
        <taxon>Parachela</taxon>
        <taxon>Hypsibioidea</taxon>
        <taxon>Ramazzottiidae</taxon>
        <taxon>Ramazzottius</taxon>
    </lineage>
</organism>
<comment type="caution">
    <text evidence="1">The sequence shown here is derived from an EMBL/GenBank/DDBJ whole genome shotgun (WGS) entry which is preliminary data.</text>
</comment>
<evidence type="ECO:0008006" key="3">
    <source>
        <dbReference type="Google" id="ProtNLM"/>
    </source>
</evidence>
<accession>A0A1D1URZ4</accession>
<proteinExistence type="predicted"/>
<evidence type="ECO:0000313" key="2">
    <source>
        <dbReference type="Proteomes" id="UP000186922"/>
    </source>
</evidence>
<dbReference type="Gene3D" id="2.60.40.10">
    <property type="entry name" value="Immunoglobulins"/>
    <property type="match status" value="1"/>
</dbReference>
<reference evidence="1 2" key="1">
    <citation type="journal article" date="2016" name="Nat. Commun.">
        <title>Extremotolerant tardigrade genome and improved radiotolerance of human cultured cells by tardigrade-unique protein.</title>
        <authorList>
            <person name="Hashimoto T."/>
            <person name="Horikawa D.D."/>
            <person name="Saito Y."/>
            <person name="Kuwahara H."/>
            <person name="Kozuka-Hata H."/>
            <person name="Shin-I T."/>
            <person name="Minakuchi Y."/>
            <person name="Ohishi K."/>
            <person name="Motoyama A."/>
            <person name="Aizu T."/>
            <person name="Enomoto A."/>
            <person name="Kondo K."/>
            <person name="Tanaka S."/>
            <person name="Hara Y."/>
            <person name="Koshikawa S."/>
            <person name="Sagara H."/>
            <person name="Miura T."/>
            <person name="Yokobori S."/>
            <person name="Miyagawa K."/>
            <person name="Suzuki Y."/>
            <person name="Kubo T."/>
            <person name="Oyama M."/>
            <person name="Kohara Y."/>
            <person name="Fujiyama A."/>
            <person name="Arakawa K."/>
            <person name="Katayama T."/>
            <person name="Toyoda A."/>
            <person name="Kunieda T."/>
        </authorList>
    </citation>
    <scope>NUCLEOTIDE SEQUENCE [LARGE SCALE GENOMIC DNA]</scope>
    <source>
        <strain evidence="1 2">YOKOZUNA-1</strain>
    </source>
</reference>